<gene>
    <name evidence="5" type="ORF">AB986_01725</name>
</gene>
<dbReference type="InterPro" id="IPR013785">
    <property type="entry name" value="Aldolase_TIM"/>
</dbReference>
<dbReference type="SUPFAM" id="SSF51569">
    <property type="entry name" value="Aldolase"/>
    <property type="match status" value="1"/>
</dbReference>
<evidence type="ECO:0000256" key="1">
    <source>
        <dbReference type="ARBA" id="ARBA00009405"/>
    </source>
</evidence>
<dbReference type="GO" id="GO:0046872">
    <property type="term" value="F:metal ion binding"/>
    <property type="evidence" value="ECO:0007669"/>
    <property type="project" value="UniProtKB-KW"/>
</dbReference>
<dbReference type="PROSITE" id="PS50991">
    <property type="entry name" value="PYR_CT"/>
    <property type="match status" value="1"/>
</dbReference>
<feature type="domain" description="Pyruvate carboxyltransferase" evidence="4">
    <location>
        <begin position="9"/>
        <end position="274"/>
    </location>
</feature>
<organism evidence="5 6">
    <name type="scientific">Guptibacillus hwajinpoensis</name>
    <dbReference type="NCBI Taxonomy" id="208199"/>
    <lineage>
        <taxon>Bacteria</taxon>
        <taxon>Bacillati</taxon>
        <taxon>Bacillota</taxon>
        <taxon>Bacilli</taxon>
        <taxon>Bacillales</taxon>
        <taxon>Guptibacillaceae</taxon>
        <taxon>Guptibacillus</taxon>
    </lineage>
</organism>
<evidence type="ECO:0000256" key="2">
    <source>
        <dbReference type="ARBA" id="ARBA00022723"/>
    </source>
</evidence>
<dbReference type="EC" id="4.1.3.4" evidence="5"/>
<name>A0A0J6CY87_9BACL</name>
<dbReference type="NCBIfam" id="NF004283">
    <property type="entry name" value="PRK05692.1"/>
    <property type="match status" value="1"/>
</dbReference>
<reference evidence="5" key="1">
    <citation type="submission" date="2015-06" db="EMBL/GenBank/DDBJ databases">
        <authorList>
            <person name="Liu B."/>
            <person name="Wang J."/>
            <person name="Zhu Y."/>
            <person name="Liu G."/>
            <person name="Chen Q."/>
            <person name="Zheng C."/>
            <person name="Che J."/>
            <person name="Ge C."/>
            <person name="Shi H."/>
            <person name="Pan Z."/>
            <person name="Liu X."/>
        </authorList>
    </citation>
    <scope>NUCLEOTIDE SEQUENCE [LARGE SCALE GENOMIC DNA]</scope>
    <source>
        <strain evidence="5">DSM 16346</strain>
    </source>
</reference>
<keyword evidence="2" id="KW-0479">Metal-binding</keyword>
<protein>
    <submittedName>
        <fullName evidence="5">Hydroxymethylglutaryl-CoA lyase</fullName>
        <ecNumber evidence="5">4.1.3.4</ecNumber>
    </submittedName>
</protein>
<comment type="similarity">
    <text evidence="1">Belongs to the HMG-CoA lyase family.</text>
</comment>
<accession>A0A0J6CY87</accession>
<dbReference type="Pfam" id="PF00682">
    <property type="entry name" value="HMGL-like"/>
    <property type="match status" value="1"/>
</dbReference>
<evidence type="ECO:0000313" key="5">
    <source>
        <dbReference type="EMBL" id="KMM38068.1"/>
    </source>
</evidence>
<dbReference type="RefSeq" id="WP_048309151.1">
    <property type="nucleotide sequence ID" value="NZ_CP119526.1"/>
</dbReference>
<dbReference type="AlphaFoldDB" id="A0A0J6CY87"/>
<dbReference type="STRING" id="157733.AB986_01725"/>
<dbReference type="GO" id="GO:0004419">
    <property type="term" value="F:hydroxymethylglutaryl-CoA lyase activity"/>
    <property type="evidence" value="ECO:0007669"/>
    <property type="project" value="UniProtKB-EC"/>
</dbReference>
<keyword evidence="6" id="KW-1185">Reference proteome</keyword>
<dbReference type="PATRIC" id="fig|157733.3.peg.2555"/>
<dbReference type="CDD" id="cd07938">
    <property type="entry name" value="DRE_TIM_HMGL"/>
    <property type="match status" value="1"/>
</dbReference>
<dbReference type="GO" id="GO:0006552">
    <property type="term" value="P:L-leucine catabolic process"/>
    <property type="evidence" value="ECO:0007669"/>
    <property type="project" value="TreeGrafter"/>
</dbReference>
<evidence type="ECO:0000256" key="3">
    <source>
        <dbReference type="ARBA" id="ARBA00023239"/>
    </source>
</evidence>
<dbReference type="Gene3D" id="3.20.20.70">
    <property type="entry name" value="Aldolase class I"/>
    <property type="match status" value="1"/>
</dbReference>
<evidence type="ECO:0000313" key="6">
    <source>
        <dbReference type="Proteomes" id="UP000035996"/>
    </source>
</evidence>
<proteinExistence type="inferred from homology"/>
<dbReference type="Proteomes" id="UP000035996">
    <property type="component" value="Unassembled WGS sequence"/>
</dbReference>
<sequence length="307" mass="33649">MIVLLPENVSIIEVGPRDGLQNEANQVPTEAKIQFIQLLKGAGFNEMELTSFVSPKWVPQMKDATEITDSCLDDTRNFVLAPNRKGVERVRLTDVSAIAVFAGVSNSFNQKNSNRKTDELLSELLPLVQELKNEGYFIRACISTAFYCPYEGKMDIEDTIRVCKKFVEAGADELSVADTIGMATPEEASALFTRLTKEFSSTLLTAHFHDTRGMALANIYACLQVGISRFDTSAGGLGGCPFAKGATGNVATESVVYMLERMGISTGINLAEVMKAVDLIEPHLSRSITTPFRSLYLKEKESLPNKT</sequence>
<dbReference type="FunFam" id="3.20.20.70:FF:000071">
    <property type="entry name" value="Hydroxymethylglutaryl-CoA lyase"/>
    <property type="match status" value="1"/>
</dbReference>
<dbReference type="OrthoDB" id="9784013at2"/>
<dbReference type="EMBL" id="LELK01000001">
    <property type="protein sequence ID" value="KMM38068.1"/>
    <property type="molecule type" value="Genomic_DNA"/>
</dbReference>
<comment type="caution">
    <text evidence="5">The sequence shown here is derived from an EMBL/GenBank/DDBJ whole genome shotgun (WGS) entry which is preliminary data.</text>
</comment>
<dbReference type="PANTHER" id="PTHR42738:SF7">
    <property type="entry name" value="HYDROXYMETHYLGLUTARYL-COA LYASE"/>
    <property type="match status" value="1"/>
</dbReference>
<dbReference type="InterPro" id="IPR043594">
    <property type="entry name" value="HMGL"/>
</dbReference>
<evidence type="ECO:0000259" key="4">
    <source>
        <dbReference type="PROSITE" id="PS50991"/>
    </source>
</evidence>
<dbReference type="PANTHER" id="PTHR42738">
    <property type="entry name" value="HYDROXYMETHYLGLUTARYL-COA LYASE"/>
    <property type="match status" value="1"/>
</dbReference>
<keyword evidence="3 5" id="KW-0456">Lyase</keyword>
<dbReference type="GO" id="GO:0046951">
    <property type="term" value="P:ketone body biosynthetic process"/>
    <property type="evidence" value="ECO:0007669"/>
    <property type="project" value="TreeGrafter"/>
</dbReference>
<dbReference type="InterPro" id="IPR000891">
    <property type="entry name" value="PYR_CT"/>
</dbReference>